<dbReference type="InterPro" id="IPR008979">
    <property type="entry name" value="Galactose-bd-like_sf"/>
</dbReference>
<protein>
    <submittedName>
        <fullName evidence="1">Putative polysaccharide deacetylase</fullName>
    </submittedName>
</protein>
<proteinExistence type="predicted"/>
<reference evidence="1" key="1">
    <citation type="journal article" date="2021" name="Proc. Natl. Acad. Sci. U.S.A.">
        <title>A Catalog of Tens of Thousands of Viruses from Human Metagenomes Reveals Hidden Associations with Chronic Diseases.</title>
        <authorList>
            <person name="Tisza M.J."/>
            <person name="Buck C.B."/>
        </authorList>
    </citation>
    <scope>NUCLEOTIDE SEQUENCE</scope>
    <source>
        <strain evidence="1">CtUXy6</strain>
    </source>
</reference>
<dbReference type="Pfam" id="PF15421">
    <property type="entry name" value="Polysacc_deac_3"/>
    <property type="match status" value="1"/>
</dbReference>
<dbReference type="Gene3D" id="2.60.120.430">
    <property type="entry name" value="Galactose-binding lectin"/>
    <property type="match status" value="1"/>
</dbReference>
<name>A0A8S5V7E3_9CAUD</name>
<organism evidence="1">
    <name type="scientific">CrAss-like virus sp. ctUXy6</name>
    <dbReference type="NCBI Taxonomy" id="2825835"/>
    <lineage>
        <taxon>Viruses</taxon>
        <taxon>Duplodnaviria</taxon>
        <taxon>Heunggongvirae</taxon>
        <taxon>Uroviricota</taxon>
        <taxon>Caudoviricetes</taxon>
        <taxon>Crassvirales</taxon>
    </lineage>
</organism>
<dbReference type="InterPro" id="IPR032762">
    <property type="entry name" value="Polysacc_deac_3"/>
</dbReference>
<dbReference type="EMBL" id="BK016212">
    <property type="protein sequence ID" value="DAG02563.1"/>
    <property type="molecule type" value="Genomic_DNA"/>
</dbReference>
<evidence type="ECO:0000313" key="1">
    <source>
        <dbReference type="EMBL" id="DAG02563.1"/>
    </source>
</evidence>
<dbReference type="SUPFAM" id="SSF49785">
    <property type="entry name" value="Galactose-binding domain-like"/>
    <property type="match status" value="1"/>
</dbReference>
<accession>A0A8S5V7E3</accession>
<sequence>MDGINISQPIVNNAADSEYNLLPNIDAKYGPYSSTTEALMALAPNARAIGLTVGIKTSTGITEYWFKNGIGDHYLTVKGEVPDLSNYYTKKQVDDKFTSTNNKVTKNANDIQEVKETIADMEMGNSSPYTKGQMRKIRVKITGVPSGTYAVAIPPLKYDTENVVSFTTDDCNTTTLSVVWAAINKRPISIHTVDGGAGSWMYHANQYLAGDLPDVVYKTFDDYLTYTTMFGKERLKQGVAIWPYAGNKDGAFMDRTIAVDKTATNQYRFMVPYLVWEDVNLIAKYGVDFYYHNIGTEKFGTDKDIYNVIQGLTGDMYRTKAMANRLMKVIARPDGNNVFMTAMEDMPRIDVSVAENSPAVDCKPYVDDDWWHKVWSRIFSDDIDGNLKSKLTALFGETNTANKTWFHFCCHTAVGSTWGEFLKYISQTYGAISNKMWFATVGEIYEYKYMKQYAKISNIQTGGTTLQFDVEMSFKENFNYKDLTFKLTGVNVTSTSGMTIEAYDVNDESYICPIQQVGVRDNVLYCQIGCEDTLVSNIEYFVSKYEETEDTIWKDDAELDMPKLDSARRAAFQARINAISAAVKITTITAQSETLYLTDDSSTQIKFTCFPLDNTEMSKLKYEFSSGLNIEAVSSIADNILTLTCTNKSTNPGTASGTLRVYVENGASSDSIPVEVVINDIAITNMSADKSHLELTEMNEGTVEVTVYPSNNSQMNTISASLTGDLPSRITLTEKVVGNKITYTLVGKETLAGTYNGNLVVKSSITSVNTVTVPVVLTVASAVEISSCTIDCASTVEVNKPLHVTVTASPANNTRMSTLGDNTVGGTVTNIVKTNNILEYDITFDSAGAKTIVVTETLSGGEWTKDITVTEAAGADDDKLICMTTVSFADVGSLTKYEDATYGGFCNILQGEATQYVPDTDTLKAKSGLLLSGFTRKQADVQNYVEGLGYEYIKISSPSGQSGDLSSMFTIPPLYSYINKYNVAGASAFRFNVPNGNYQVRFISSTIETTDSYQNGDILLNGTSIKSQLPTAPYVQKNEWTEWFDVTVTDNVITLLISVEKSKRIGLNVIEIKIMN</sequence>